<gene>
    <name evidence="4" type="primary">LOC108669605</name>
</gene>
<protein>
    <submittedName>
        <fullName evidence="4">Microfibril-associated glycoprotein 4</fullName>
    </submittedName>
</protein>
<dbReference type="KEGG" id="hazt:108669605"/>
<dbReference type="OMA" id="IVYLMAY"/>
<dbReference type="InterPro" id="IPR036056">
    <property type="entry name" value="Fibrinogen-like_C"/>
</dbReference>
<dbReference type="PROSITE" id="PS51406">
    <property type="entry name" value="FIBRINOGEN_C_2"/>
    <property type="match status" value="1"/>
</dbReference>
<dbReference type="PANTHER" id="PTHR19143">
    <property type="entry name" value="FIBRINOGEN/TENASCIN/ANGIOPOEITIN"/>
    <property type="match status" value="1"/>
</dbReference>
<dbReference type="InterPro" id="IPR002181">
    <property type="entry name" value="Fibrinogen_a/b/g_C_dom"/>
</dbReference>
<dbReference type="Gene3D" id="3.90.215.10">
    <property type="entry name" value="Gamma Fibrinogen, chain A, domain 1"/>
    <property type="match status" value="1"/>
</dbReference>
<dbReference type="CDD" id="cd00087">
    <property type="entry name" value="FReD"/>
    <property type="match status" value="1"/>
</dbReference>
<dbReference type="SUPFAM" id="SSF56496">
    <property type="entry name" value="Fibrinogen C-terminal domain-like"/>
    <property type="match status" value="1"/>
</dbReference>
<dbReference type="Proteomes" id="UP000694843">
    <property type="component" value="Unplaced"/>
</dbReference>
<dbReference type="AlphaFoldDB" id="A0A8B7NFS6"/>
<reference evidence="4" key="1">
    <citation type="submission" date="2025-08" db="UniProtKB">
        <authorList>
            <consortium name="RefSeq"/>
        </authorList>
    </citation>
    <scope>IDENTIFICATION</scope>
    <source>
        <tissue evidence="4">Whole organism</tissue>
    </source>
</reference>
<evidence type="ECO:0000259" key="2">
    <source>
        <dbReference type="PROSITE" id="PS51406"/>
    </source>
</evidence>
<dbReference type="SMART" id="SM00186">
    <property type="entry name" value="FBG"/>
    <property type="match status" value="1"/>
</dbReference>
<dbReference type="InterPro" id="IPR050373">
    <property type="entry name" value="Fibrinogen_C-term_domain"/>
</dbReference>
<dbReference type="NCBIfam" id="NF040941">
    <property type="entry name" value="GGGWT_bact"/>
    <property type="match status" value="1"/>
</dbReference>
<dbReference type="OrthoDB" id="6145874at2759"/>
<keyword evidence="1" id="KW-0732">Signal</keyword>
<organism evidence="3 4">
    <name type="scientific">Hyalella azteca</name>
    <name type="common">Amphipod</name>
    <dbReference type="NCBI Taxonomy" id="294128"/>
    <lineage>
        <taxon>Eukaryota</taxon>
        <taxon>Metazoa</taxon>
        <taxon>Ecdysozoa</taxon>
        <taxon>Arthropoda</taxon>
        <taxon>Crustacea</taxon>
        <taxon>Multicrustacea</taxon>
        <taxon>Malacostraca</taxon>
        <taxon>Eumalacostraca</taxon>
        <taxon>Peracarida</taxon>
        <taxon>Amphipoda</taxon>
        <taxon>Senticaudata</taxon>
        <taxon>Talitrida</taxon>
        <taxon>Talitroidea</taxon>
        <taxon>Hyalellidae</taxon>
        <taxon>Hyalella</taxon>
    </lineage>
</organism>
<feature type="domain" description="Fibrinogen C-terminal" evidence="2">
    <location>
        <begin position="154"/>
        <end position="371"/>
    </location>
</feature>
<dbReference type="RefSeq" id="XP_018012472.1">
    <property type="nucleotide sequence ID" value="XM_018156983.2"/>
</dbReference>
<sequence length="371" mass="40918">MYAPRSRLAFLHILWLTVLLLSEGHGQTAAQRCPPTAGAVNQCLASVLTALNVIGNARSEGDISIDKLTPQQQRTYEELQELADVLRTDTSGTEKMKSSVVNVIVYLMAYRRCILESGEFAPPSVGTTLAMVPLPLPPGPPLTSPSSIITPDQTTVLFTPADCSERPEKTSGVYTIYPSGAAVQVYCDHTTDGGGWTVFLRRQKQEPQLNFSRTFKEYEEGFGSPTGEYWLGLENLHLLTTTQPQELRAEIVRGAERTSSRYREFRVEGGDEYTLRVGGYDAEGISAFDALAYNDGMQFSTIDRDRDLDAGSCSGLNGGGGWWYNRCSRVNPTGVYGGDRPAELTRGKFLSWDTHYQAHVTQLTLLIRPKD</sequence>
<feature type="chain" id="PRO_5034102659" evidence="1">
    <location>
        <begin position="31"/>
        <end position="371"/>
    </location>
</feature>
<proteinExistence type="predicted"/>
<keyword evidence="3" id="KW-1185">Reference proteome</keyword>
<dbReference type="Pfam" id="PF00147">
    <property type="entry name" value="Fibrinogen_C"/>
    <property type="match status" value="1"/>
</dbReference>
<dbReference type="GO" id="GO:0005615">
    <property type="term" value="C:extracellular space"/>
    <property type="evidence" value="ECO:0007669"/>
    <property type="project" value="TreeGrafter"/>
</dbReference>
<dbReference type="GeneID" id="108669605"/>
<evidence type="ECO:0000313" key="3">
    <source>
        <dbReference type="Proteomes" id="UP000694843"/>
    </source>
</evidence>
<dbReference type="InterPro" id="IPR014716">
    <property type="entry name" value="Fibrinogen_a/b/g_C_1"/>
</dbReference>
<accession>A0A8B7NFS6</accession>
<name>A0A8B7NFS6_HYAAZ</name>
<evidence type="ECO:0000256" key="1">
    <source>
        <dbReference type="SAM" id="SignalP"/>
    </source>
</evidence>
<evidence type="ECO:0000313" key="4">
    <source>
        <dbReference type="RefSeq" id="XP_018012472.1"/>
    </source>
</evidence>
<feature type="signal peptide" evidence="1">
    <location>
        <begin position="1"/>
        <end position="30"/>
    </location>
</feature>